<evidence type="ECO:0000313" key="2">
    <source>
        <dbReference type="EMBL" id="GFO24909.1"/>
    </source>
</evidence>
<dbReference type="Proteomes" id="UP000735302">
    <property type="component" value="Unassembled WGS sequence"/>
</dbReference>
<proteinExistence type="predicted"/>
<reference evidence="2 3" key="1">
    <citation type="journal article" date="2021" name="Elife">
        <title>Chloroplast acquisition without the gene transfer in kleptoplastic sea slugs, Plakobranchus ocellatus.</title>
        <authorList>
            <person name="Maeda T."/>
            <person name="Takahashi S."/>
            <person name="Yoshida T."/>
            <person name="Shimamura S."/>
            <person name="Takaki Y."/>
            <person name="Nagai Y."/>
            <person name="Toyoda A."/>
            <person name="Suzuki Y."/>
            <person name="Arimoto A."/>
            <person name="Ishii H."/>
            <person name="Satoh N."/>
            <person name="Nishiyama T."/>
            <person name="Hasebe M."/>
            <person name="Maruyama T."/>
            <person name="Minagawa J."/>
            <person name="Obokata J."/>
            <person name="Shigenobu S."/>
        </authorList>
    </citation>
    <scope>NUCLEOTIDE SEQUENCE [LARGE SCALE GENOMIC DNA]</scope>
</reference>
<evidence type="ECO:0000313" key="3">
    <source>
        <dbReference type="Proteomes" id="UP000735302"/>
    </source>
</evidence>
<protein>
    <submittedName>
        <fullName evidence="2">Uncharacterized protein</fullName>
    </submittedName>
</protein>
<dbReference type="AlphaFoldDB" id="A0AAV4C1B1"/>
<feature type="region of interest" description="Disordered" evidence="1">
    <location>
        <begin position="24"/>
        <end position="91"/>
    </location>
</feature>
<evidence type="ECO:0000256" key="1">
    <source>
        <dbReference type="SAM" id="MobiDB-lite"/>
    </source>
</evidence>
<keyword evidence="3" id="KW-1185">Reference proteome</keyword>
<comment type="caution">
    <text evidence="2">The sequence shown here is derived from an EMBL/GenBank/DDBJ whole genome shotgun (WGS) entry which is preliminary data.</text>
</comment>
<name>A0AAV4C1B1_9GAST</name>
<sequence length="91" mass="10075">MNVFKKHASLQMQQKRMACAPVRRRQFPPPGISKASAAVRRRQYPTLGISKASPAVRRSQYPPPEIKSLSSSPPSPISLTRHIEGQCPSLP</sequence>
<gene>
    <name evidence="2" type="ORF">PoB_005141400</name>
</gene>
<dbReference type="EMBL" id="BLXT01005667">
    <property type="protein sequence ID" value="GFO24909.1"/>
    <property type="molecule type" value="Genomic_DNA"/>
</dbReference>
<accession>A0AAV4C1B1</accession>
<organism evidence="2 3">
    <name type="scientific">Plakobranchus ocellatus</name>
    <dbReference type="NCBI Taxonomy" id="259542"/>
    <lineage>
        <taxon>Eukaryota</taxon>
        <taxon>Metazoa</taxon>
        <taxon>Spiralia</taxon>
        <taxon>Lophotrochozoa</taxon>
        <taxon>Mollusca</taxon>
        <taxon>Gastropoda</taxon>
        <taxon>Heterobranchia</taxon>
        <taxon>Euthyneura</taxon>
        <taxon>Panpulmonata</taxon>
        <taxon>Sacoglossa</taxon>
        <taxon>Placobranchoidea</taxon>
        <taxon>Plakobranchidae</taxon>
        <taxon>Plakobranchus</taxon>
    </lineage>
</organism>